<dbReference type="InterPro" id="IPR001731">
    <property type="entry name" value="ALAD"/>
</dbReference>
<comment type="similarity">
    <text evidence="2">Belongs to the ALAD family.</text>
</comment>
<evidence type="ECO:0000256" key="8">
    <source>
        <dbReference type="ARBA" id="ARBA00047651"/>
    </source>
</evidence>
<evidence type="ECO:0000256" key="6">
    <source>
        <dbReference type="ARBA" id="ARBA00023244"/>
    </source>
</evidence>
<dbReference type="EC" id="4.2.1.24" evidence="3"/>
<dbReference type="PANTHER" id="PTHR11458">
    <property type="entry name" value="DELTA-AMINOLEVULINIC ACID DEHYDRATASE"/>
    <property type="match status" value="1"/>
</dbReference>
<organism evidence="9">
    <name type="scientific">mine drainage metagenome</name>
    <dbReference type="NCBI Taxonomy" id="410659"/>
    <lineage>
        <taxon>unclassified sequences</taxon>
        <taxon>metagenomes</taxon>
        <taxon>ecological metagenomes</taxon>
    </lineage>
</organism>
<dbReference type="AlphaFoldDB" id="T1CEH4"/>
<dbReference type="EMBL" id="AUZX01006125">
    <property type="protein sequence ID" value="EQD65180.1"/>
    <property type="molecule type" value="Genomic_DNA"/>
</dbReference>
<dbReference type="PROSITE" id="PS00169">
    <property type="entry name" value="D_ALA_DEHYDRATASE"/>
    <property type="match status" value="1"/>
</dbReference>
<dbReference type="GO" id="GO:0006782">
    <property type="term" value="P:protoporphyrinogen IX biosynthetic process"/>
    <property type="evidence" value="ECO:0007669"/>
    <property type="project" value="UniProtKB-UniPathway"/>
</dbReference>
<protein>
    <recommendedName>
        <fullName evidence="3">porphobilinogen synthase</fullName>
        <ecNumber evidence="3">4.2.1.24</ecNumber>
    </recommendedName>
    <alternativeName>
        <fullName evidence="7">Porphobilinogen synthase</fullName>
    </alternativeName>
</protein>
<dbReference type="PANTHER" id="PTHR11458:SF0">
    <property type="entry name" value="DELTA-AMINOLEVULINIC ACID DEHYDRATASE"/>
    <property type="match status" value="1"/>
</dbReference>
<gene>
    <name evidence="9" type="ORF">B1A_08589</name>
</gene>
<accession>T1CEH4</accession>
<dbReference type="SUPFAM" id="SSF51569">
    <property type="entry name" value="Aldolase"/>
    <property type="match status" value="1"/>
</dbReference>
<comment type="caution">
    <text evidence="9">The sequence shown here is derived from an EMBL/GenBank/DDBJ whole genome shotgun (WGS) entry which is preliminary data.</text>
</comment>
<dbReference type="InterPro" id="IPR030656">
    <property type="entry name" value="ALAD_AS"/>
</dbReference>
<proteinExistence type="inferred from homology"/>
<evidence type="ECO:0000256" key="5">
    <source>
        <dbReference type="ARBA" id="ARBA00023239"/>
    </source>
</evidence>
<evidence type="ECO:0000313" key="9">
    <source>
        <dbReference type="EMBL" id="EQD65180.1"/>
    </source>
</evidence>
<comment type="pathway">
    <text evidence="1">Porphyrin-containing compound metabolism; protoporphyrin-IX biosynthesis; coproporphyrinogen-III from 5-aminolevulinate: step 1/4.</text>
</comment>
<name>T1CEH4_9ZZZZ</name>
<reference evidence="9" key="1">
    <citation type="submission" date="2013-08" db="EMBL/GenBank/DDBJ databases">
        <authorList>
            <person name="Mendez C."/>
            <person name="Richter M."/>
            <person name="Ferrer M."/>
            <person name="Sanchez J."/>
        </authorList>
    </citation>
    <scope>NUCLEOTIDE SEQUENCE</scope>
</reference>
<dbReference type="GO" id="GO:0008270">
    <property type="term" value="F:zinc ion binding"/>
    <property type="evidence" value="ECO:0007669"/>
    <property type="project" value="TreeGrafter"/>
</dbReference>
<evidence type="ECO:0000256" key="3">
    <source>
        <dbReference type="ARBA" id="ARBA00012053"/>
    </source>
</evidence>
<keyword evidence="5" id="KW-0456">Lyase</keyword>
<dbReference type="SMART" id="SM01004">
    <property type="entry name" value="ALAD"/>
    <property type="match status" value="1"/>
</dbReference>
<dbReference type="GO" id="GO:0004655">
    <property type="term" value="F:porphobilinogen synthase activity"/>
    <property type="evidence" value="ECO:0007669"/>
    <property type="project" value="UniProtKB-EC"/>
</dbReference>
<keyword evidence="6" id="KW-0627">Porphyrin biosynthesis</keyword>
<dbReference type="PIRSF" id="PIRSF001415">
    <property type="entry name" value="Porphbilin_synth"/>
    <property type="match status" value="1"/>
</dbReference>
<dbReference type="UniPathway" id="UPA00251">
    <property type="reaction ID" value="UER00318"/>
</dbReference>
<reference evidence="9" key="2">
    <citation type="journal article" date="2014" name="ISME J.">
        <title>Microbial stratification in low pH oxic and suboxic macroscopic growths along an acid mine drainage.</title>
        <authorList>
            <person name="Mendez-Garcia C."/>
            <person name="Mesa V."/>
            <person name="Sprenger R.R."/>
            <person name="Richter M."/>
            <person name="Diez M.S."/>
            <person name="Solano J."/>
            <person name="Bargiela R."/>
            <person name="Golyshina O.V."/>
            <person name="Manteca A."/>
            <person name="Ramos J.L."/>
            <person name="Gallego J.R."/>
            <person name="Llorente I."/>
            <person name="Martins Dos Santos V.A."/>
            <person name="Jensen O.N."/>
            <person name="Pelaez A.I."/>
            <person name="Sanchez J."/>
            <person name="Ferrer M."/>
        </authorList>
    </citation>
    <scope>NUCLEOTIDE SEQUENCE</scope>
</reference>
<comment type="catalytic activity">
    <reaction evidence="8">
        <text>2 5-aminolevulinate = porphobilinogen + 2 H2O + H(+)</text>
        <dbReference type="Rhea" id="RHEA:24064"/>
        <dbReference type="ChEBI" id="CHEBI:15377"/>
        <dbReference type="ChEBI" id="CHEBI:15378"/>
        <dbReference type="ChEBI" id="CHEBI:58126"/>
        <dbReference type="ChEBI" id="CHEBI:356416"/>
        <dbReference type="EC" id="4.2.1.24"/>
    </reaction>
</comment>
<dbReference type="Gene3D" id="3.20.20.70">
    <property type="entry name" value="Aldolase class I"/>
    <property type="match status" value="1"/>
</dbReference>
<sequence length="280" mass="30355">MPGIARQAIEPLLHTAERCLELGIPALALFPVIPQARKSLDAAEAWNPDGLLPRTVQALKRRFPELGLITDVALDPYTSHGQDGLIDESGYVLNDETLAALARQAVVEAQAGADVVAPSDMMDGRIGVVRRELDQAGKIHTRILAYSAKYASSFYGPFRDAIGSGQSLGTGSKETYQMDPANSDEALWEAGLDLAEGADMIMIKPGLPYLDILRRIKDQFKAPTFVYQVSGEYAMLQGAIRAGWLDEKCVWESLLSFKRAGADGILTVLCSACRRMAQGT</sequence>
<dbReference type="Pfam" id="PF00490">
    <property type="entry name" value="ALAD"/>
    <property type="match status" value="1"/>
</dbReference>
<dbReference type="NCBIfam" id="NF006762">
    <property type="entry name" value="PRK09283.1"/>
    <property type="match status" value="1"/>
</dbReference>
<evidence type="ECO:0000256" key="7">
    <source>
        <dbReference type="ARBA" id="ARBA00032837"/>
    </source>
</evidence>
<evidence type="ECO:0000256" key="2">
    <source>
        <dbReference type="ARBA" id="ARBA00008055"/>
    </source>
</evidence>
<evidence type="ECO:0000256" key="4">
    <source>
        <dbReference type="ARBA" id="ARBA00023133"/>
    </source>
</evidence>
<keyword evidence="4" id="KW-0350">Heme biosynthesis</keyword>
<dbReference type="GO" id="GO:0005829">
    <property type="term" value="C:cytosol"/>
    <property type="evidence" value="ECO:0007669"/>
    <property type="project" value="TreeGrafter"/>
</dbReference>
<dbReference type="PRINTS" id="PR00144">
    <property type="entry name" value="DALDHYDRTASE"/>
</dbReference>
<feature type="non-terminal residue" evidence="9">
    <location>
        <position position="280"/>
    </location>
</feature>
<dbReference type="InterPro" id="IPR013785">
    <property type="entry name" value="Aldolase_TIM"/>
</dbReference>
<evidence type="ECO:0000256" key="1">
    <source>
        <dbReference type="ARBA" id="ARBA00004694"/>
    </source>
</evidence>